<evidence type="ECO:0000256" key="1">
    <source>
        <dbReference type="ARBA" id="ARBA00001966"/>
    </source>
</evidence>
<keyword evidence="4" id="KW-0411">Iron-sulfur</keyword>
<dbReference type="SUPFAM" id="SSF53067">
    <property type="entry name" value="Actin-like ATPase domain"/>
    <property type="match status" value="1"/>
</dbReference>
<dbReference type="Pfam" id="PF01869">
    <property type="entry name" value="BcrAD_BadFG"/>
    <property type="match status" value="1"/>
</dbReference>
<dbReference type="Gene3D" id="3.30.420.40">
    <property type="match status" value="2"/>
</dbReference>
<dbReference type="AlphaFoldDB" id="A0A7X2XF05"/>
<keyword evidence="3" id="KW-0408">Iron</keyword>
<reference evidence="8 9" key="1">
    <citation type="journal article" date="2019" name="Nat. Med.">
        <title>A library of human gut bacterial isolates paired with longitudinal multiomics data enables mechanistic microbiome research.</title>
        <authorList>
            <person name="Poyet M."/>
            <person name="Groussin M."/>
            <person name="Gibbons S.M."/>
            <person name="Avila-Pacheco J."/>
            <person name="Jiang X."/>
            <person name="Kearney S.M."/>
            <person name="Perrotta A.R."/>
            <person name="Berdy B."/>
            <person name="Zhao S."/>
            <person name="Lieberman T.D."/>
            <person name="Swanson P.K."/>
            <person name="Smith M."/>
            <person name="Roesemann S."/>
            <person name="Alexander J.E."/>
            <person name="Rich S.A."/>
            <person name="Livny J."/>
            <person name="Vlamakis H."/>
            <person name="Clish C."/>
            <person name="Bullock K."/>
            <person name="Deik A."/>
            <person name="Scott J."/>
            <person name="Pierce K.A."/>
            <person name="Xavier R.J."/>
            <person name="Alm E.J."/>
        </authorList>
    </citation>
    <scope>NUCLEOTIDE SEQUENCE [LARGE SCALE GENOMIC DNA]</scope>
    <source>
        <strain evidence="6 9">BIOML-A13</strain>
        <strain evidence="7 8">BIOML-A3</strain>
    </source>
</reference>
<dbReference type="PANTHER" id="PTHR32329:SF2">
    <property type="entry name" value="BIFUNCTIONAL PROTEIN [INCLUDES 2-HYDROXYACYL-COA DEHYDRATASE (N-TER) AND ITS ACTIVATOR DOMAIN (C_TERM)"/>
    <property type="match status" value="1"/>
</dbReference>
<dbReference type="InterPro" id="IPR043129">
    <property type="entry name" value="ATPase_NBD"/>
</dbReference>
<evidence type="ECO:0000313" key="6">
    <source>
        <dbReference type="EMBL" id="MTT75442.1"/>
    </source>
</evidence>
<name>A0A7X2XF05_9FIRM</name>
<comment type="cofactor">
    <cofactor evidence="1">
        <name>[4Fe-4S] cluster</name>
        <dbReference type="ChEBI" id="CHEBI:49883"/>
    </cofactor>
</comment>
<evidence type="ECO:0000313" key="8">
    <source>
        <dbReference type="Proteomes" id="UP000443070"/>
    </source>
</evidence>
<accession>A0A7X2XF05</accession>
<evidence type="ECO:0000256" key="3">
    <source>
        <dbReference type="ARBA" id="ARBA00023004"/>
    </source>
</evidence>
<evidence type="ECO:0000256" key="2">
    <source>
        <dbReference type="ARBA" id="ARBA00022723"/>
    </source>
</evidence>
<evidence type="ECO:0000313" key="9">
    <source>
        <dbReference type="Proteomes" id="UP000484547"/>
    </source>
</evidence>
<dbReference type="InterPro" id="IPR002731">
    <property type="entry name" value="ATPase_BadF"/>
</dbReference>
<dbReference type="Proteomes" id="UP000443070">
    <property type="component" value="Unassembled WGS sequence"/>
</dbReference>
<dbReference type="GO" id="GO:0051536">
    <property type="term" value="F:iron-sulfur cluster binding"/>
    <property type="evidence" value="ECO:0007669"/>
    <property type="project" value="UniProtKB-KW"/>
</dbReference>
<dbReference type="GO" id="GO:0046872">
    <property type="term" value="F:metal ion binding"/>
    <property type="evidence" value="ECO:0007669"/>
    <property type="project" value="UniProtKB-KW"/>
</dbReference>
<keyword evidence="8" id="KW-1185">Reference proteome</keyword>
<organism evidence="6 9">
    <name type="scientific">Phascolarctobacterium faecium</name>
    <dbReference type="NCBI Taxonomy" id="33025"/>
    <lineage>
        <taxon>Bacteria</taxon>
        <taxon>Bacillati</taxon>
        <taxon>Bacillota</taxon>
        <taxon>Negativicutes</taxon>
        <taxon>Acidaminococcales</taxon>
        <taxon>Acidaminococcaceae</taxon>
        <taxon>Phascolarctobacterium</taxon>
    </lineage>
</organism>
<dbReference type="Proteomes" id="UP000484547">
    <property type="component" value="Unassembled WGS sequence"/>
</dbReference>
<feature type="domain" description="ATPase BadF/BadG/BcrA/BcrD type" evidence="5">
    <location>
        <begin position="5"/>
        <end position="250"/>
    </location>
</feature>
<comment type="caution">
    <text evidence="6">The sequence shown here is derived from an EMBL/GenBank/DDBJ whole genome shotgun (WGS) entry which is preliminary data.</text>
</comment>
<dbReference type="RefSeq" id="WP_149877284.1">
    <property type="nucleotide sequence ID" value="NZ_DAWAOF010000011.1"/>
</dbReference>
<dbReference type="EMBL" id="WNBW01000008">
    <property type="protein sequence ID" value="MTU04569.1"/>
    <property type="molecule type" value="Genomic_DNA"/>
</dbReference>
<gene>
    <name evidence="6" type="ORF">GMD11_04035</name>
    <name evidence="7" type="ORF">GMD18_09180</name>
</gene>
<dbReference type="InterPro" id="IPR051805">
    <property type="entry name" value="Dehydratase_Activator_Redct"/>
</dbReference>
<dbReference type="PANTHER" id="PTHR32329">
    <property type="entry name" value="BIFUNCTIONAL PROTEIN [INCLUDES 2-HYDROXYACYL-COA DEHYDRATASE (N-TER) AND ITS ACTIVATOR DOMAIN (C_TERM)-RELATED"/>
    <property type="match status" value="1"/>
</dbReference>
<evidence type="ECO:0000313" key="7">
    <source>
        <dbReference type="EMBL" id="MTU04569.1"/>
    </source>
</evidence>
<evidence type="ECO:0000256" key="4">
    <source>
        <dbReference type="ARBA" id="ARBA00023014"/>
    </source>
</evidence>
<dbReference type="EMBL" id="WNBM01000001">
    <property type="protein sequence ID" value="MTT75442.1"/>
    <property type="molecule type" value="Genomic_DNA"/>
</dbReference>
<protein>
    <recommendedName>
        <fullName evidence="5">ATPase BadF/BadG/BcrA/BcrD type domain-containing protein</fullName>
    </recommendedName>
</protein>
<proteinExistence type="predicted"/>
<dbReference type="NCBIfam" id="TIGR00241">
    <property type="entry name" value="CoA_E_activ"/>
    <property type="match status" value="1"/>
</dbReference>
<sequence>MQYSVGVDLGSTAIKVVFVQNNTLIWHKAIPTAPGQEALANKVIEEGIRELDISKDDILGVAATGYGKNLMNSADKVIDEVSANALGLHLLSGAAAKVIINIGGQDIKIIQLDANGKLLEFKMNDKCAAGTGRFFEMAARILDTSIYEFAALSEQAVSAAAINSTCVVFAESEIVSLLAKGTPKESIIKGLHESIARRIAGMMGTESVEGVYLDGGSANNTALAEAIEDELFTDVNVLKYPQFTVAFGAACSLQQ</sequence>
<dbReference type="InterPro" id="IPR008275">
    <property type="entry name" value="CoA_E_activase_dom"/>
</dbReference>
<dbReference type="OrthoDB" id="9802715at2"/>
<dbReference type="CDD" id="cd24036">
    <property type="entry name" value="ASKHA_NBD_BcrAD_BadFG_HgdC_HadI"/>
    <property type="match status" value="1"/>
</dbReference>
<evidence type="ECO:0000259" key="5">
    <source>
        <dbReference type="Pfam" id="PF01869"/>
    </source>
</evidence>
<keyword evidence="2" id="KW-0479">Metal-binding</keyword>